<organism evidence="5">
    <name type="scientific">uncultured Sphingopyxis sp</name>
    <dbReference type="NCBI Taxonomy" id="310581"/>
    <lineage>
        <taxon>Bacteria</taxon>
        <taxon>Pseudomonadati</taxon>
        <taxon>Pseudomonadota</taxon>
        <taxon>Alphaproteobacteria</taxon>
        <taxon>Sphingomonadales</taxon>
        <taxon>Sphingomonadaceae</taxon>
        <taxon>Sphingopyxis</taxon>
        <taxon>environmental samples</taxon>
    </lineage>
</organism>
<reference evidence="5" key="1">
    <citation type="submission" date="2016-03" db="EMBL/GenBank/DDBJ databases">
        <authorList>
            <person name="Ploux O."/>
        </authorList>
    </citation>
    <scope>NUCLEOTIDE SEQUENCE</scope>
    <source>
        <strain evidence="5">UC10</strain>
    </source>
</reference>
<evidence type="ECO:0000256" key="2">
    <source>
        <dbReference type="ARBA" id="ARBA00009387"/>
    </source>
</evidence>
<dbReference type="SUPFAM" id="SSF53955">
    <property type="entry name" value="Lysozyme-like"/>
    <property type="match status" value="1"/>
</dbReference>
<dbReference type="InterPro" id="IPR023346">
    <property type="entry name" value="Lysozyme-like_dom_sf"/>
</dbReference>
<comment type="similarity">
    <text evidence="1">Belongs to the transglycosylase Slt family.</text>
</comment>
<evidence type="ECO:0000256" key="3">
    <source>
        <dbReference type="SAM" id="SignalP"/>
    </source>
</evidence>
<accession>A0A1Y5PQG5</accession>
<protein>
    <submittedName>
        <fullName evidence="5">Putative lytic transglycosylase</fullName>
    </submittedName>
</protein>
<keyword evidence="3" id="KW-0732">Signal</keyword>
<feature type="signal peptide" evidence="3">
    <location>
        <begin position="1"/>
        <end position="18"/>
    </location>
</feature>
<dbReference type="PANTHER" id="PTHR37423">
    <property type="entry name" value="SOLUBLE LYTIC MUREIN TRANSGLYCOSYLASE-RELATED"/>
    <property type="match status" value="1"/>
</dbReference>
<evidence type="ECO:0000256" key="1">
    <source>
        <dbReference type="ARBA" id="ARBA00007734"/>
    </source>
</evidence>
<dbReference type="Pfam" id="PF01464">
    <property type="entry name" value="SLT"/>
    <property type="match status" value="1"/>
</dbReference>
<feature type="domain" description="Transglycosylase SLT" evidence="4">
    <location>
        <begin position="27"/>
        <end position="136"/>
    </location>
</feature>
<name>A0A1Y5PQG5_9SPHN</name>
<evidence type="ECO:0000259" key="4">
    <source>
        <dbReference type="Pfam" id="PF01464"/>
    </source>
</evidence>
<dbReference type="KEGG" id="sphu:SPPYR_1162"/>
<dbReference type="InterPro" id="IPR008258">
    <property type="entry name" value="Transglycosylase_SLT_dom_1"/>
</dbReference>
<dbReference type="PANTHER" id="PTHR37423:SF2">
    <property type="entry name" value="MEMBRANE-BOUND LYTIC MUREIN TRANSGLYCOSYLASE C"/>
    <property type="match status" value="1"/>
</dbReference>
<feature type="chain" id="PRO_5012825399" evidence="3">
    <location>
        <begin position="19"/>
        <end position="185"/>
    </location>
</feature>
<dbReference type="Gene3D" id="1.10.530.10">
    <property type="match status" value="1"/>
</dbReference>
<sequence>MRIAFAALALVMAVPARAEPVDRWQPYIVEASARYGIPVEWIERVMRAESGGRTTLDGRPIVSPAGAMGLMQLMPGTWADMRARLGLGHDPHAPRDNILAGTYYLRLMYDRFGYPGLFGAYNAGPARYSAWLAGRSRLPGETRAYMVAVADHSAPLSAPLFASPRHQGAEADARISAQRIFFIRQ</sequence>
<comment type="similarity">
    <text evidence="2">Belongs to the virb1 family.</text>
</comment>
<evidence type="ECO:0000313" key="5">
    <source>
        <dbReference type="EMBL" id="SBV32282.1"/>
    </source>
</evidence>
<dbReference type="EMBL" id="LT598653">
    <property type="protein sequence ID" value="SBV32282.1"/>
    <property type="molecule type" value="Genomic_DNA"/>
</dbReference>
<dbReference type="CDD" id="cd00254">
    <property type="entry name" value="LT-like"/>
    <property type="match status" value="1"/>
</dbReference>
<gene>
    <name evidence="5" type="ORF">SPPYR_1162</name>
</gene>
<dbReference type="AlphaFoldDB" id="A0A1Y5PQG5"/>
<proteinExistence type="inferred from homology"/>